<gene>
    <name evidence="4" type="ORF">D9V29_14520</name>
</gene>
<dbReference type="SUPFAM" id="SSF54001">
    <property type="entry name" value="Cysteine proteinases"/>
    <property type="match status" value="1"/>
</dbReference>
<feature type="compositionally biased region" description="Basic and acidic residues" evidence="1">
    <location>
        <begin position="579"/>
        <end position="594"/>
    </location>
</feature>
<dbReference type="InterPro" id="IPR038765">
    <property type="entry name" value="Papain-like_cys_pep_sf"/>
</dbReference>
<evidence type="ECO:0000313" key="5">
    <source>
        <dbReference type="Proteomes" id="UP000270299"/>
    </source>
</evidence>
<dbReference type="PANTHER" id="PTHR42736">
    <property type="entry name" value="PROTEIN-GLUTAMINE GAMMA-GLUTAMYLTRANSFERASE"/>
    <property type="match status" value="1"/>
</dbReference>
<feature type="transmembrane region" description="Helical" evidence="2">
    <location>
        <begin position="200"/>
        <end position="218"/>
    </location>
</feature>
<feature type="transmembrane region" description="Helical" evidence="2">
    <location>
        <begin position="38"/>
        <end position="57"/>
    </location>
</feature>
<dbReference type="EMBL" id="RCUV01000025">
    <property type="protein sequence ID" value="RLP67948.1"/>
    <property type="molecule type" value="Genomic_DNA"/>
</dbReference>
<evidence type="ECO:0000256" key="1">
    <source>
        <dbReference type="SAM" id="MobiDB-lite"/>
    </source>
</evidence>
<dbReference type="SMART" id="SM00460">
    <property type="entry name" value="TGc"/>
    <property type="match status" value="1"/>
</dbReference>
<dbReference type="PANTHER" id="PTHR42736:SF1">
    <property type="entry name" value="PROTEIN-GLUTAMINE GAMMA-GLUTAMYLTRANSFERASE"/>
    <property type="match status" value="1"/>
</dbReference>
<feature type="transmembrane region" description="Helical" evidence="2">
    <location>
        <begin position="618"/>
        <end position="641"/>
    </location>
</feature>
<dbReference type="RefSeq" id="WP_121674043.1">
    <property type="nucleotide sequence ID" value="NZ_BMXM01000001.1"/>
</dbReference>
<protein>
    <submittedName>
        <fullName evidence="4">Transglutaminase domain-containing protein</fullName>
    </submittedName>
</protein>
<feature type="transmembrane region" description="Helical" evidence="2">
    <location>
        <begin position="90"/>
        <end position="110"/>
    </location>
</feature>
<feature type="domain" description="Transglutaminase-like" evidence="3">
    <location>
        <begin position="488"/>
        <end position="562"/>
    </location>
</feature>
<feature type="region of interest" description="Disordered" evidence="1">
    <location>
        <begin position="1"/>
        <end position="29"/>
    </location>
</feature>
<evidence type="ECO:0000256" key="2">
    <source>
        <dbReference type="SAM" id="Phobius"/>
    </source>
</evidence>
<keyword evidence="2" id="KW-1133">Transmembrane helix</keyword>
<accession>A0A3L6ZJ57</accession>
<evidence type="ECO:0000259" key="3">
    <source>
        <dbReference type="SMART" id="SM00460"/>
    </source>
</evidence>
<dbReference type="InterPro" id="IPR021878">
    <property type="entry name" value="TgpA_N"/>
</dbReference>
<dbReference type="Pfam" id="PF01841">
    <property type="entry name" value="Transglut_core"/>
    <property type="match status" value="1"/>
</dbReference>
<keyword evidence="5" id="KW-1185">Reference proteome</keyword>
<feature type="transmembrane region" description="Helical" evidence="2">
    <location>
        <begin position="176"/>
        <end position="194"/>
    </location>
</feature>
<proteinExistence type="predicted"/>
<organism evidence="4 5">
    <name type="scientific">Mycetocola manganoxydans</name>
    <dbReference type="NCBI Taxonomy" id="699879"/>
    <lineage>
        <taxon>Bacteria</taxon>
        <taxon>Bacillati</taxon>
        <taxon>Actinomycetota</taxon>
        <taxon>Actinomycetes</taxon>
        <taxon>Micrococcales</taxon>
        <taxon>Microbacteriaceae</taxon>
        <taxon>Mycetocola</taxon>
    </lineage>
</organism>
<keyword evidence="2" id="KW-0812">Transmembrane</keyword>
<keyword evidence="2" id="KW-0472">Membrane</keyword>
<dbReference type="Pfam" id="PF11992">
    <property type="entry name" value="TgpA_N"/>
    <property type="match status" value="1"/>
</dbReference>
<sequence length="772" mass="81615">MSVVSPPRPDARPATPPRRTRTRAQAERAERRGQAHRLWSLSWALVLLYVMSVSMLSPLLDGASWWLGIALIGTIVLTSAAAARSIGAQTWIATLIASGVWLALLVLFFAPDESFALIVPTFETAGAFADLGRAGLQSIASQGTPADADIGIRFILAVGAGAFAILLDAVAIGARIPAFVGVPAVAIALIPGFVSGDINLVALALCGAAYLVVLWSDTRVRRMYSRRPGGMLSIGALAVVGSLVFAAAAPGYNGESLLPSSGGSVFGRGVSPLADLGKDLRRPGGAEQFSYVTTTDESLYFRLLTLDQFNGTTWSAGDDRVRELNVPSTMIPVPGLSDDILTEPTTTTVQVNAMIAPWLPVPFPSVRVLGADGRWMWDTEGLTLSSRLASAAGQSYIAESVLIQPTREQLVAAQPTFPPNVQRFLEVPEDIPAILGETLAEVTANTTNAYDTAFAIQQYLRSTQFLYSVEAPVEDGYDGDGFDVIAEFLEKKSGYCVHFSSAMAILSRMAGIPARISLGYLPGDRVVGAETRRTYTVGTDDLHAWPELYFAGVGWVPFEPTPGRGVVPDYARAETSSNDGRDVQDARQAERQQTEEAPAASQSPTAATGGGASEPPSAAALVGAATVLLLILGSPALLRVFRRRSRAADIRSGKAGALTAWREVSDAAQDHGLPVSDADTPRAFSSVLAGNAGFTSGERQALDALLNAVERARFADPDTFARRISGPALAENMEAVTDALRRQAGIADRVRATIAPASVLSPVYRGRVPEPA</sequence>
<feature type="transmembrane region" description="Helical" evidence="2">
    <location>
        <begin position="230"/>
        <end position="252"/>
    </location>
</feature>
<evidence type="ECO:0000313" key="4">
    <source>
        <dbReference type="EMBL" id="RLP67948.1"/>
    </source>
</evidence>
<dbReference type="InterPro" id="IPR002931">
    <property type="entry name" value="Transglutaminase-like"/>
</dbReference>
<feature type="compositionally biased region" description="Low complexity" evidence="1">
    <location>
        <begin position="595"/>
        <end position="616"/>
    </location>
</feature>
<dbReference type="Gene3D" id="3.10.620.30">
    <property type="match status" value="1"/>
</dbReference>
<dbReference type="AlphaFoldDB" id="A0A3L6ZJ57"/>
<feature type="region of interest" description="Disordered" evidence="1">
    <location>
        <begin position="566"/>
        <end position="616"/>
    </location>
</feature>
<reference evidence="4 5" key="1">
    <citation type="submission" date="2018-10" db="EMBL/GenBank/DDBJ databases">
        <authorList>
            <person name="Li J."/>
        </authorList>
    </citation>
    <scope>NUCLEOTIDE SEQUENCE [LARGE SCALE GENOMIC DNA]</scope>
    <source>
        <strain evidence="4 5">CCTCC AB209002</strain>
    </source>
</reference>
<feature type="transmembrane region" description="Helical" evidence="2">
    <location>
        <begin position="63"/>
        <end position="83"/>
    </location>
</feature>
<dbReference type="Proteomes" id="UP000270299">
    <property type="component" value="Unassembled WGS sequence"/>
</dbReference>
<comment type="caution">
    <text evidence="4">The sequence shown here is derived from an EMBL/GenBank/DDBJ whole genome shotgun (WGS) entry which is preliminary data.</text>
</comment>
<dbReference type="InterPro" id="IPR052901">
    <property type="entry name" value="Bact_TGase-like"/>
</dbReference>
<name>A0A3L6ZJ57_9MICO</name>
<dbReference type="OrthoDB" id="9804023at2"/>
<feature type="transmembrane region" description="Helical" evidence="2">
    <location>
        <begin position="150"/>
        <end position="169"/>
    </location>
</feature>